<dbReference type="RefSeq" id="XP_030045137.1">
    <property type="nucleotide sequence ID" value="XM_030189277.1"/>
</dbReference>
<dbReference type="OrthoDB" id="9998011at2759"/>
<feature type="domain" description="Alpha-macroglobulin receptor-binding" evidence="1">
    <location>
        <begin position="118"/>
        <end position="185"/>
    </location>
</feature>
<dbReference type="GO" id="GO:0005576">
    <property type="term" value="C:extracellular region"/>
    <property type="evidence" value="ECO:0007669"/>
    <property type="project" value="InterPro"/>
</dbReference>
<dbReference type="SMART" id="SM01361">
    <property type="entry name" value="A2M_recep"/>
    <property type="match status" value="1"/>
</dbReference>
<gene>
    <name evidence="3" type="primary">LOC115459455</name>
</gene>
<organism evidence="2 3">
    <name type="scientific">Microcaecilia unicolor</name>
    <dbReference type="NCBI Taxonomy" id="1415580"/>
    <lineage>
        <taxon>Eukaryota</taxon>
        <taxon>Metazoa</taxon>
        <taxon>Chordata</taxon>
        <taxon>Craniata</taxon>
        <taxon>Vertebrata</taxon>
        <taxon>Euteleostomi</taxon>
        <taxon>Amphibia</taxon>
        <taxon>Gymnophiona</taxon>
        <taxon>Siphonopidae</taxon>
        <taxon>Microcaecilia</taxon>
    </lineage>
</organism>
<dbReference type="KEGG" id="muo:115459455"/>
<reference evidence="3" key="1">
    <citation type="submission" date="2025-08" db="UniProtKB">
        <authorList>
            <consortium name="RefSeq"/>
        </authorList>
    </citation>
    <scope>IDENTIFICATION</scope>
</reference>
<name>A0A6P7WPL3_9AMPH</name>
<protein>
    <submittedName>
        <fullName evidence="3">Alpha-2-macroglobulin-like</fullName>
    </submittedName>
</protein>
<dbReference type="Pfam" id="PF07677">
    <property type="entry name" value="A2M_recep"/>
    <property type="match status" value="1"/>
</dbReference>
<dbReference type="SUPFAM" id="SSF49410">
    <property type="entry name" value="Alpha-macroglobulin receptor domain"/>
    <property type="match status" value="1"/>
</dbReference>
<dbReference type="GeneID" id="115459455"/>
<dbReference type="Gene3D" id="2.60.40.690">
    <property type="entry name" value="Alpha-macroglobulin, receptor-binding domain"/>
    <property type="match status" value="1"/>
</dbReference>
<dbReference type="Proteomes" id="UP000515156">
    <property type="component" value="Unplaced"/>
</dbReference>
<dbReference type="AlphaFoldDB" id="A0A6P7WPL3"/>
<evidence type="ECO:0000313" key="2">
    <source>
        <dbReference type="Proteomes" id="UP000515156"/>
    </source>
</evidence>
<dbReference type="InParanoid" id="A0A6P7WPL3"/>
<proteinExistence type="predicted"/>
<evidence type="ECO:0000313" key="3">
    <source>
        <dbReference type="RefSeq" id="XP_030045137.1"/>
    </source>
</evidence>
<evidence type="ECO:0000259" key="1">
    <source>
        <dbReference type="SMART" id="SM01361"/>
    </source>
</evidence>
<dbReference type="InterPro" id="IPR036595">
    <property type="entry name" value="A-macroglobulin_rcpt-bd_sf"/>
</dbReference>
<dbReference type="InterPro" id="IPR009048">
    <property type="entry name" value="A-macroglobulin_rcpt-bd"/>
</dbReference>
<accession>A0A6P7WPL3</accession>
<sequence length="189" mass="20770">MKAQGSDGGVLMNQKVYLAVQIDGQVGQTEKRFLTDSQGMVTFTLDTSDWTNSVNLQAMGKGGVVVHGQKTSSTVGCDHRVLSDGRPAGIENWPAAECSPRVAVDQSVLLLKPESELSNQTLKQPFVKCVDTTKELINICLDEVKKESHKYTASLSRDYDIGNVKPATVRVYDYYKPDEFAEVEYIASC</sequence>
<keyword evidence="2" id="KW-1185">Reference proteome</keyword>